<organism evidence="1 2">
    <name type="scientific">Macroventuria anomochaeta</name>
    <dbReference type="NCBI Taxonomy" id="301207"/>
    <lineage>
        <taxon>Eukaryota</taxon>
        <taxon>Fungi</taxon>
        <taxon>Dikarya</taxon>
        <taxon>Ascomycota</taxon>
        <taxon>Pezizomycotina</taxon>
        <taxon>Dothideomycetes</taxon>
        <taxon>Pleosporomycetidae</taxon>
        <taxon>Pleosporales</taxon>
        <taxon>Pleosporineae</taxon>
        <taxon>Didymellaceae</taxon>
        <taxon>Macroventuria</taxon>
    </lineage>
</organism>
<evidence type="ECO:0000313" key="1">
    <source>
        <dbReference type="EMBL" id="KAF2628275.1"/>
    </source>
</evidence>
<protein>
    <submittedName>
        <fullName evidence="1">Uncharacterized protein</fullName>
    </submittedName>
</protein>
<dbReference type="EMBL" id="MU006714">
    <property type="protein sequence ID" value="KAF2628275.1"/>
    <property type="molecule type" value="Genomic_DNA"/>
</dbReference>
<proteinExistence type="predicted"/>
<keyword evidence="2" id="KW-1185">Reference proteome</keyword>
<gene>
    <name evidence="1" type="ORF">BU25DRAFT_43011</name>
</gene>
<name>A0ACB6S213_9PLEO</name>
<comment type="caution">
    <text evidence="1">The sequence shown here is derived from an EMBL/GenBank/DDBJ whole genome shotgun (WGS) entry which is preliminary data.</text>
</comment>
<accession>A0ACB6S213</accession>
<evidence type="ECO:0000313" key="2">
    <source>
        <dbReference type="Proteomes" id="UP000799754"/>
    </source>
</evidence>
<dbReference type="Proteomes" id="UP000799754">
    <property type="component" value="Unassembled WGS sequence"/>
</dbReference>
<reference evidence="1" key="1">
    <citation type="journal article" date="2020" name="Stud. Mycol.">
        <title>101 Dothideomycetes genomes: a test case for predicting lifestyles and emergence of pathogens.</title>
        <authorList>
            <person name="Haridas S."/>
            <person name="Albert R."/>
            <person name="Binder M."/>
            <person name="Bloem J."/>
            <person name="Labutti K."/>
            <person name="Salamov A."/>
            <person name="Andreopoulos B."/>
            <person name="Baker S."/>
            <person name="Barry K."/>
            <person name="Bills G."/>
            <person name="Bluhm B."/>
            <person name="Cannon C."/>
            <person name="Castanera R."/>
            <person name="Culley D."/>
            <person name="Daum C."/>
            <person name="Ezra D."/>
            <person name="Gonzalez J."/>
            <person name="Henrissat B."/>
            <person name="Kuo A."/>
            <person name="Liang C."/>
            <person name="Lipzen A."/>
            <person name="Lutzoni F."/>
            <person name="Magnuson J."/>
            <person name="Mondo S."/>
            <person name="Nolan M."/>
            <person name="Ohm R."/>
            <person name="Pangilinan J."/>
            <person name="Park H.-J."/>
            <person name="Ramirez L."/>
            <person name="Alfaro M."/>
            <person name="Sun H."/>
            <person name="Tritt A."/>
            <person name="Yoshinaga Y."/>
            <person name="Zwiers L.-H."/>
            <person name="Turgeon B."/>
            <person name="Goodwin S."/>
            <person name="Spatafora J."/>
            <person name="Crous P."/>
            <person name="Grigoriev I."/>
        </authorList>
    </citation>
    <scope>NUCLEOTIDE SEQUENCE</scope>
    <source>
        <strain evidence="1">CBS 525.71</strain>
    </source>
</reference>
<sequence length="312" mass="35186">MGFVANNEELQLRQPRSDELQFLTIPATPENTPVVTMSDPAGDHMAARGTEIQDVATSNNCNDTPTLEKESSPPEHYEPAARRISTDENYTDGEEDSDEYLYASLDPNTTLAIPITNPSAFPIQRLQEVQAQYYPSTHVTNMLVHKTPSGPITKVAADIQDGSVNHLFIRDTRLINALGLALPAFDTINLDTTQLRLDETFTIDIFPGQRPNEVDEWIMGDLVSARHAYLYWLDERRSADPRSPPYAAEAKAIARKTGRRYPDVMREIEGVWKLEQGSNGREYRENRVRYLGENPTYPEGAEEKRVVRSMFG</sequence>